<dbReference type="EMBL" id="JARKIE010000307">
    <property type="protein sequence ID" value="KAJ7655539.1"/>
    <property type="molecule type" value="Genomic_DNA"/>
</dbReference>
<evidence type="ECO:0000313" key="4">
    <source>
        <dbReference type="Proteomes" id="UP001221757"/>
    </source>
</evidence>
<feature type="transmembrane region" description="Helical" evidence="2">
    <location>
        <begin position="85"/>
        <end position="103"/>
    </location>
</feature>
<reference evidence="3" key="1">
    <citation type="submission" date="2023-03" db="EMBL/GenBank/DDBJ databases">
        <title>Massive genome expansion in bonnet fungi (Mycena s.s.) driven by repeated elements and novel gene families across ecological guilds.</title>
        <authorList>
            <consortium name="Lawrence Berkeley National Laboratory"/>
            <person name="Harder C.B."/>
            <person name="Miyauchi S."/>
            <person name="Viragh M."/>
            <person name="Kuo A."/>
            <person name="Thoen E."/>
            <person name="Andreopoulos B."/>
            <person name="Lu D."/>
            <person name="Skrede I."/>
            <person name="Drula E."/>
            <person name="Henrissat B."/>
            <person name="Morin E."/>
            <person name="Kohler A."/>
            <person name="Barry K."/>
            <person name="LaButti K."/>
            <person name="Morin E."/>
            <person name="Salamov A."/>
            <person name="Lipzen A."/>
            <person name="Mereny Z."/>
            <person name="Hegedus B."/>
            <person name="Baldrian P."/>
            <person name="Stursova M."/>
            <person name="Weitz H."/>
            <person name="Taylor A."/>
            <person name="Grigoriev I.V."/>
            <person name="Nagy L.G."/>
            <person name="Martin F."/>
            <person name="Kauserud H."/>
        </authorList>
    </citation>
    <scope>NUCLEOTIDE SEQUENCE</scope>
    <source>
        <strain evidence="3">CBHHK067</strain>
    </source>
</reference>
<keyword evidence="4" id="KW-1185">Reference proteome</keyword>
<accession>A0AAD7CP50</accession>
<sequence>MPGGIKRARRKTQEQHKIRKPSGVSAARGKLIRSFDKLFNNARGQMQEPLSSVSSFSGRRTQASRFSKAFDLSNIFKRPRFGRRFLASYLALCPVLPTCVHGWRFTTHSLLSCGLIRRLVADGTRSFSNALGSFTRTGVAATSSGLVDGIMGRSSGIWGVGVKQKDGNKWWLGIKRMIFGDMYVQNKYAVRGPMYRKPFPRETNLVVLESIQRSPIFYSVAGYRGKNCTMSSECRAETASTSASMRAGSASMRVNARQCASTPRQLRADPRQHRALKDCSSLVKSFGDHNKEGHALNMPRDVKPK</sequence>
<feature type="compositionally biased region" description="Basic residues" evidence="1">
    <location>
        <begin position="1"/>
        <end position="10"/>
    </location>
</feature>
<keyword evidence="2" id="KW-0472">Membrane</keyword>
<organism evidence="3 4">
    <name type="scientific">Mycena rosella</name>
    <name type="common">Pink bonnet</name>
    <name type="synonym">Agaricus rosellus</name>
    <dbReference type="NCBI Taxonomy" id="1033263"/>
    <lineage>
        <taxon>Eukaryota</taxon>
        <taxon>Fungi</taxon>
        <taxon>Dikarya</taxon>
        <taxon>Basidiomycota</taxon>
        <taxon>Agaricomycotina</taxon>
        <taxon>Agaricomycetes</taxon>
        <taxon>Agaricomycetidae</taxon>
        <taxon>Agaricales</taxon>
        <taxon>Marasmiineae</taxon>
        <taxon>Mycenaceae</taxon>
        <taxon>Mycena</taxon>
    </lineage>
</organism>
<dbReference type="AlphaFoldDB" id="A0AAD7CP50"/>
<feature type="region of interest" description="Disordered" evidence="1">
    <location>
        <begin position="1"/>
        <end position="25"/>
    </location>
</feature>
<proteinExistence type="predicted"/>
<keyword evidence="2" id="KW-0812">Transmembrane</keyword>
<protein>
    <submittedName>
        <fullName evidence="3">Uncharacterized protein</fullName>
    </submittedName>
</protein>
<comment type="caution">
    <text evidence="3">The sequence shown here is derived from an EMBL/GenBank/DDBJ whole genome shotgun (WGS) entry which is preliminary data.</text>
</comment>
<keyword evidence="2" id="KW-1133">Transmembrane helix</keyword>
<gene>
    <name evidence="3" type="ORF">B0H17DRAFT_1185992</name>
</gene>
<dbReference type="Proteomes" id="UP001221757">
    <property type="component" value="Unassembled WGS sequence"/>
</dbReference>
<name>A0AAD7CP50_MYCRO</name>
<evidence type="ECO:0000256" key="2">
    <source>
        <dbReference type="SAM" id="Phobius"/>
    </source>
</evidence>
<evidence type="ECO:0000313" key="3">
    <source>
        <dbReference type="EMBL" id="KAJ7655539.1"/>
    </source>
</evidence>
<evidence type="ECO:0000256" key="1">
    <source>
        <dbReference type="SAM" id="MobiDB-lite"/>
    </source>
</evidence>